<sequence length="174" mass="19036">MTQTQNTIANFFKPKSSISPYSLLPDTVSMHMTDSYIALPEDITVGEALSTYAAEFAGLDDDTCVFLVDDEGYLTSDITLKELREYADRNAYMNTVGAPVKIFVKPEDPAAIRARQLIDGRRSELPVVSSGKLVGVLTDRISERILGRTKAAKKAKKSKGFFSPITAFFGAANN</sequence>
<protein>
    <submittedName>
        <fullName evidence="2">CBS domain-containing protein</fullName>
    </submittedName>
</protein>
<name>A0AAW9SHH8_CORAY</name>
<dbReference type="Proteomes" id="UP001223646">
    <property type="component" value="Unassembled WGS sequence"/>
</dbReference>
<comment type="caution">
    <text evidence="2">The sequence shown here is derived from an EMBL/GenBank/DDBJ whole genome shotgun (WGS) entry which is preliminary data.</text>
</comment>
<evidence type="ECO:0000259" key="1">
    <source>
        <dbReference type="Pfam" id="PF00571"/>
    </source>
</evidence>
<proteinExistence type="predicted"/>
<accession>A0AAW9SHH8</accession>
<dbReference type="SUPFAM" id="SSF54631">
    <property type="entry name" value="CBS-domain pair"/>
    <property type="match status" value="1"/>
</dbReference>
<dbReference type="Gene3D" id="3.10.580.10">
    <property type="entry name" value="CBS-domain"/>
    <property type="match status" value="1"/>
</dbReference>
<feature type="domain" description="CBS" evidence="1">
    <location>
        <begin position="102"/>
        <end position="140"/>
    </location>
</feature>
<gene>
    <name evidence="2" type="ORF">QP460_003595</name>
</gene>
<evidence type="ECO:0000313" key="2">
    <source>
        <dbReference type="EMBL" id="MEO3716672.1"/>
    </source>
</evidence>
<dbReference type="AlphaFoldDB" id="A0AAW9SHH8"/>
<reference evidence="2" key="1">
    <citation type="submission" date="2023-05" db="EMBL/GenBank/DDBJ databases">
        <authorList>
            <person name="Du J."/>
        </authorList>
    </citation>
    <scope>NUCLEOTIDE SEQUENCE</scope>
    <source>
        <strain evidence="2">UMB1064</strain>
    </source>
</reference>
<dbReference type="RefSeq" id="WP_048732762.1">
    <property type="nucleotide sequence ID" value="NZ_JASOOY020000011.1"/>
</dbReference>
<reference evidence="2" key="2">
    <citation type="submission" date="2024-05" db="EMBL/GenBank/DDBJ databases">
        <authorList>
            <person name="Wolfe A."/>
        </authorList>
    </citation>
    <scope>NUCLEOTIDE SEQUENCE</scope>
    <source>
        <strain evidence="2">UMB1064</strain>
    </source>
</reference>
<dbReference type="InterPro" id="IPR046342">
    <property type="entry name" value="CBS_dom_sf"/>
</dbReference>
<dbReference type="InterPro" id="IPR000644">
    <property type="entry name" value="CBS_dom"/>
</dbReference>
<organism evidence="2 3">
    <name type="scientific">Corynebacterium amycolatum</name>
    <dbReference type="NCBI Taxonomy" id="43765"/>
    <lineage>
        <taxon>Bacteria</taxon>
        <taxon>Bacillati</taxon>
        <taxon>Actinomycetota</taxon>
        <taxon>Actinomycetes</taxon>
        <taxon>Mycobacteriales</taxon>
        <taxon>Corynebacteriaceae</taxon>
        <taxon>Corynebacterium</taxon>
    </lineage>
</organism>
<dbReference type="EMBL" id="JASOOY020000011">
    <property type="protein sequence ID" value="MEO3716672.1"/>
    <property type="molecule type" value="Genomic_DNA"/>
</dbReference>
<evidence type="ECO:0000313" key="3">
    <source>
        <dbReference type="Proteomes" id="UP001223646"/>
    </source>
</evidence>
<dbReference type="Pfam" id="PF00571">
    <property type="entry name" value="CBS"/>
    <property type="match status" value="1"/>
</dbReference>